<dbReference type="AlphaFoldDB" id="A0A6P8J3R8"/>
<evidence type="ECO:0000259" key="8">
    <source>
        <dbReference type="PROSITE" id="PS50089"/>
    </source>
</evidence>
<feature type="compositionally biased region" description="Basic and acidic residues" evidence="7">
    <location>
        <begin position="363"/>
        <end position="376"/>
    </location>
</feature>
<evidence type="ECO:0000256" key="6">
    <source>
        <dbReference type="PROSITE-ProRule" id="PRU00175"/>
    </source>
</evidence>
<feature type="compositionally biased region" description="Basic residues" evidence="7">
    <location>
        <begin position="244"/>
        <end position="255"/>
    </location>
</feature>
<feature type="region of interest" description="Disordered" evidence="7">
    <location>
        <begin position="314"/>
        <end position="376"/>
    </location>
</feature>
<dbReference type="RefSeq" id="XP_031574292.1">
    <property type="nucleotide sequence ID" value="XM_031718432.1"/>
</dbReference>
<dbReference type="FunFam" id="3.30.40.10:FF:000122">
    <property type="entry name" value="polycomb group RING finger protein 1"/>
    <property type="match status" value="1"/>
</dbReference>
<dbReference type="Gene3D" id="3.30.40.10">
    <property type="entry name" value="Zinc/RING finger domain, C3HC4 (zinc finger)"/>
    <property type="match status" value="1"/>
</dbReference>
<evidence type="ECO:0000256" key="4">
    <source>
        <dbReference type="ARBA" id="ARBA00022833"/>
    </source>
</evidence>
<keyword evidence="2" id="KW-0479">Metal-binding</keyword>
<feature type="domain" description="RING-type" evidence="8">
    <location>
        <begin position="16"/>
        <end position="55"/>
    </location>
</feature>
<feature type="compositionally biased region" description="Basic and acidic residues" evidence="7">
    <location>
        <begin position="338"/>
        <end position="353"/>
    </location>
</feature>
<evidence type="ECO:0000256" key="1">
    <source>
        <dbReference type="ARBA" id="ARBA00004123"/>
    </source>
</evidence>
<dbReference type="InterPro" id="IPR032443">
    <property type="entry name" value="RAWUL"/>
</dbReference>
<dbReference type="GO" id="GO:1990841">
    <property type="term" value="F:promoter-specific chromatin binding"/>
    <property type="evidence" value="ECO:0007669"/>
    <property type="project" value="TreeGrafter"/>
</dbReference>
<dbReference type="InterPro" id="IPR013083">
    <property type="entry name" value="Znf_RING/FYVE/PHD"/>
</dbReference>
<dbReference type="GeneID" id="116308072"/>
<sequence>MLRSMKLKSLNPHITCVLCGGYLVDATTIIECLHSFCRSCIVRYLETSFHCPVCDVEIHKTRPLLHIKPDRVLQDIVYKLVPGLCHETKNEERIIPGETEGTAEEKSDQNGCPDVIDDPVCIQLEYYGRKRFQHTEKQIFPTRFLRCSSTVTVGVLKKFLSIKFGIPPTHQPEIVRSDEILDNHITMTELSRIYGLYAKSFLDIQYIFLPNKEDDELKTEGQEAKRVKIDHLQQYRHNELQQLQRKRKGRRRKHQRKEDQQSDMQPPKRRKRRKKNGVPNKKQEPDSIEGYSLPNGVMTEDVLREKRLFYGPTTQGLVKNSNEPENNDKHHQPVQQPDHQDVNRREQEQDKETTTGNQTTRELQYEKEQQQSTPEDRLSVMEKQHGDHGCYQNRTDETNLQHVDHGCYQNRTELQTNLQHVDHGCYQNRTEQTNLQHGDHGCYQNRPEQTNLQHGDHGCYQNGTDETNLQQTQKHQSKENETRQHESVCDKAKFYQLNKHFVSAKNSTIETESNKDKETVELLKISPPPLRSRNLDNIDTSCAETFACPPQWNGIESTAI</sequence>
<dbReference type="InterPro" id="IPR001841">
    <property type="entry name" value="Znf_RING"/>
</dbReference>
<feature type="compositionally biased region" description="Polar residues" evidence="7">
    <location>
        <begin position="314"/>
        <end position="324"/>
    </location>
</feature>
<name>A0A6P8J3R8_ACTTE</name>
<dbReference type="SUPFAM" id="SSF57850">
    <property type="entry name" value="RING/U-box"/>
    <property type="match status" value="1"/>
</dbReference>
<feature type="compositionally biased region" description="Basic residues" evidence="7">
    <location>
        <begin position="267"/>
        <end position="276"/>
    </location>
</feature>
<accession>A0A6P8J3R8</accession>
<feature type="compositionally biased region" description="Basic and acidic residues" evidence="7">
    <location>
        <begin position="476"/>
        <end position="487"/>
    </location>
</feature>
<dbReference type="PANTHER" id="PTHR10825">
    <property type="entry name" value="RING FINGER DOMAIN-CONTAINING, POLYCOMB GROUP COMPONENT"/>
    <property type="match status" value="1"/>
</dbReference>
<keyword evidence="9" id="KW-1185">Reference proteome</keyword>
<dbReference type="Pfam" id="PF16207">
    <property type="entry name" value="RAWUL"/>
    <property type="match status" value="1"/>
</dbReference>
<evidence type="ECO:0000256" key="5">
    <source>
        <dbReference type="ARBA" id="ARBA00023242"/>
    </source>
</evidence>
<proteinExistence type="predicted"/>
<keyword evidence="3 6" id="KW-0863">Zinc-finger</keyword>
<evidence type="ECO:0000256" key="2">
    <source>
        <dbReference type="ARBA" id="ARBA00022723"/>
    </source>
</evidence>
<dbReference type="Proteomes" id="UP000515163">
    <property type="component" value="Unplaced"/>
</dbReference>
<dbReference type="OrthoDB" id="10254945at2759"/>
<reference evidence="10" key="1">
    <citation type="submission" date="2025-08" db="UniProtKB">
        <authorList>
            <consortium name="RefSeq"/>
        </authorList>
    </citation>
    <scope>IDENTIFICATION</scope>
    <source>
        <tissue evidence="10">Tentacle</tissue>
    </source>
</reference>
<dbReference type="GO" id="GO:0000122">
    <property type="term" value="P:negative regulation of transcription by RNA polymerase II"/>
    <property type="evidence" value="ECO:0007669"/>
    <property type="project" value="TreeGrafter"/>
</dbReference>
<dbReference type="SMART" id="SM00184">
    <property type="entry name" value="RING"/>
    <property type="match status" value="1"/>
</dbReference>
<dbReference type="Pfam" id="PF13923">
    <property type="entry name" value="zf-C3HC4_2"/>
    <property type="match status" value="1"/>
</dbReference>
<dbReference type="InParanoid" id="A0A6P8J3R8"/>
<dbReference type="PANTHER" id="PTHR10825:SF29">
    <property type="entry name" value="POLYCOMB GROUP RING FINGER PROTEIN 1"/>
    <property type="match status" value="1"/>
</dbReference>
<evidence type="ECO:0000256" key="7">
    <source>
        <dbReference type="SAM" id="MobiDB-lite"/>
    </source>
</evidence>
<dbReference type="PROSITE" id="PS50089">
    <property type="entry name" value="ZF_RING_2"/>
    <property type="match status" value="1"/>
</dbReference>
<keyword evidence="4" id="KW-0862">Zinc</keyword>
<gene>
    <name evidence="10" type="primary">LOC116308072</name>
</gene>
<dbReference type="GO" id="GO:0035102">
    <property type="term" value="C:PRC1 complex"/>
    <property type="evidence" value="ECO:0007669"/>
    <property type="project" value="TreeGrafter"/>
</dbReference>
<evidence type="ECO:0000313" key="9">
    <source>
        <dbReference type="Proteomes" id="UP000515163"/>
    </source>
</evidence>
<dbReference type="GO" id="GO:0008270">
    <property type="term" value="F:zinc ion binding"/>
    <property type="evidence" value="ECO:0007669"/>
    <property type="project" value="UniProtKB-KW"/>
</dbReference>
<keyword evidence="5" id="KW-0539">Nucleus</keyword>
<dbReference type="Gene3D" id="3.10.20.90">
    <property type="entry name" value="Phosphatidylinositol 3-kinase Catalytic Subunit, Chain A, domain 1"/>
    <property type="match status" value="1"/>
</dbReference>
<dbReference type="InterPro" id="IPR017907">
    <property type="entry name" value="Znf_RING_CS"/>
</dbReference>
<feature type="compositionally biased region" description="Polar residues" evidence="7">
    <location>
        <begin position="461"/>
        <end position="474"/>
    </location>
</feature>
<feature type="region of interest" description="Disordered" evidence="7">
    <location>
        <begin position="238"/>
        <end position="295"/>
    </location>
</feature>
<evidence type="ECO:0000256" key="3">
    <source>
        <dbReference type="ARBA" id="ARBA00022771"/>
    </source>
</evidence>
<dbReference type="KEGG" id="aten:116308072"/>
<evidence type="ECO:0000313" key="10">
    <source>
        <dbReference type="RefSeq" id="XP_031574292.1"/>
    </source>
</evidence>
<protein>
    <submittedName>
        <fullName evidence="10">Protein suppressor 2 of zeste-like</fullName>
    </submittedName>
</protein>
<feature type="region of interest" description="Disordered" evidence="7">
    <location>
        <begin position="454"/>
        <end position="487"/>
    </location>
</feature>
<comment type="subcellular location">
    <subcellularLocation>
        <location evidence="1">Nucleus</location>
    </subcellularLocation>
</comment>
<dbReference type="PROSITE" id="PS00518">
    <property type="entry name" value="ZF_RING_1"/>
    <property type="match status" value="1"/>
</dbReference>
<organism evidence="9 10">
    <name type="scientific">Actinia tenebrosa</name>
    <name type="common">Australian red waratah sea anemone</name>
    <dbReference type="NCBI Taxonomy" id="6105"/>
    <lineage>
        <taxon>Eukaryota</taxon>
        <taxon>Metazoa</taxon>
        <taxon>Cnidaria</taxon>
        <taxon>Anthozoa</taxon>
        <taxon>Hexacorallia</taxon>
        <taxon>Actiniaria</taxon>
        <taxon>Actiniidae</taxon>
        <taxon>Actinia</taxon>
    </lineage>
</organism>